<keyword evidence="3" id="KW-0805">Transcription regulation</keyword>
<feature type="modified residue" description="4-aspartylphosphate" evidence="7">
    <location>
        <position position="54"/>
    </location>
</feature>
<dbReference type="Gene3D" id="1.10.8.60">
    <property type="match status" value="1"/>
</dbReference>
<dbReference type="PROSITE" id="PS50110">
    <property type="entry name" value="RESPONSE_REGULATORY"/>
    <property type="match status" value="1"/>
</dbReference>
<keyword evidence="6" id="KW-0804">Transcription</keyword>
<dbReference type="SMART" id="SM00382">
    <property type="entry name" value="AAA"/>
    <property type="match status" value="1"/>
</dbReference>
<dbReference type="PRINTS" id="PR01590">
    <property type="entry name" value="HTHFIS"/>
</dbReference>
<dbReference type="InterPro" id="IPR009057">
    <property type="entry name" value="Homeodomain-like_sf"/>
</dbReference>
<evidence type="ECO:0000313" key="11">
    <source>
        <dbReference type="EMBL" id="MBU2690472.1"/>
    </source>
</evidence>
<dbReference type="InterPro" id="IPR027417">
    <property type="entry name" value="P-loop_NTPase"/>
</dbReference>
<accession>A0A948W2X9</accession>
<dbReference type="PROSITE" id="PS00676">
    <property type="entry name" value="SIGMA54_INTERACT_2"/>
    <property type="match status" value="1"/>
</dbReference>
<evidence type="ECO:0000259" key="10">
    <source>
        <dbReference type="PROSITE" id="PS50110"/>
    </source>
</evidence>
<dbReference type="EMBL" id="JAHJDP010000032">
    <property type="protein sequence ID" value="MBU2690472.1"/>
    <property type="molecule type" value="Genomic_DNA"/>
</dbReference>
<dbReference type="InterPro" id="IPR058031">
    <property type="entry name" value="AAA_lid_NorR"/>
</dbReference>
<organism evidence="11 12">
    <name type="scientific">Eiseniibacteriota bacterium</name>
    <dbReference type="NCBI Taxonomy" id="2212470"/>
    <lineage>
        <taxon>Bacteria</taxon>
        <taxon>Candidatus Eiseniibacteriota</taxon>
    </lineage>
</organism>
<dbReference type="Pfam" id="PF00158">
    <property type="entry name" value="Sigma54_activat"/>
    <property type="match status" value="1"/>
</dbReference>
<protein>
    <submittedName>
        <fullName evidence="11">Sigma-54 dependent transcriptional regulator</fullName>
    </submittedName>
</protein>
<dbReference type="Pfam" id="PF02954">
    <property type="entry name" value="HTH_8"/>
    <property type="match status" value="1"/>
</dbReference>
<dbReference type="InterPro" id="IPR002078">
    <property type="entry name" value="Sigma_54_int"/>
</dbReference>
<dbReference type="InterPro" id="IPR001789">
    <property type="entry name" value="Sig_transdc_resp-reg_receiver"/>
</dbReference>
<evidence type="ECO:0000256" key="3">
    <source>
        <dbReference type="ARBA" id="ARBA00023015"/>
    </source>
</evidence>
<evidence type="ECO:0000256" key="7">
    <source>
        <dbReference type="PROSITE-ProRule" id="PRU00169"/>
    </source>
</evidence>
<dbReference type="InterPro" id="IPR003593">
    <property type="entry name" value="AAA+_ATPase"/>
</dbReference>
<dbReference type="AlphaFoldDB" id="A0A948W2X9"/>
<dbReference type="PANTHER" id="PTHR32071">
    <property type="entry name" value="TRANSCRIPTIONAL REGULATORY PROTEIN"/>
    <property type="match status" value="1"/>
</dbReference>
<dbReference type="GO" id="GO:0006355">
    <property type="term" value="P:regulation of DNA-templated transcription"/>
    <property type="evidence" value="ECO:0007669"/>
    <property type="project" value="InterPro"/>
</dbReference>
<dbReference type="PROSITE" id="PS50045">
    <property type="entry name" value="SIGMA54_INTERACT_4"/>
    <property type="match status" value="1"/>
</dbReference>
<dbReference type="SMART" id="SM00448">
    <property type="entry name" value="REC"/>
    <property type="match status" value="1"/>
</dbReference>
<evidence type="ECO:0000256" key="6">
    <source>
        <dbReference type="ARBA" id="ARBA00023163"/>
    </source>
</evidence>
<sequence length="504" mass="56758">MKPAKVLVVDDQPLILKSLRRVLEDEGLEVKTTSTGSSGLETFKSWLPRVVVLDMKLPDANGLEILPEMLRTDPGVRVIMVTAYGDTKSAVQAMKLGAQDFLRKPYELEELLHAIQTALRSQEQETQLKVYQRRDRVRYAKDRIIGRCAELRRILGLVRKVARSDATTALITGESGTGKELVTRAIHFQSARRSSPLMELNCSAFQESLLENELFGHERGAFTGATHLKRGLVELSDKGSLLLDEVGELPLGIQAKLLRFLDDQTFRRVGGNADLAVDVRLIAATNADLPTLLNEGRFRKDLFYRLKVVSLHLPPLRERGEDIILLAEHFFKVFNTKFHKNFNQISPKAREALLQYPWPGNVRELKNLLERIVLLEEGTTLELRHLPLELTDLTKQQMISTDLISLEADALERAGRDKGPGRVLLPYTKPPLSSPNSSNRENQKGSNDLRSLREVSEEHILHVLHQVEGNKSRAARILGLSRQGLLDRLKRITESGRVVDPSKN</sequence>
<dbReference type="FunFam" id="1.10.8.60:FF:000014">
    <property type="entry name" value="DNA-binding transcriptional regulator NtrC"/>
    <property type="match status" value="1"/>
</dbReference>
<feature type="domain" description="Response regulatory" evidence="10">
    <location>
        <begin position="5"/>
        <end position="119"/>
    </location>
</feature>
<evidence type="ECO:0000259" key="9">
    <source>
        <dbReference type="PROSITE" id="PS50045"/>
    </source>
</evidence>
<proteinExistence type="predicted"/>
<keyword evidence="7" id="KW-0597">Phosphoprotein</keyword>
<dbReference type="Gene3D" id="3.40.50.2300">
    <property type="match status" value="1"/>
</dbReference>
<dbReference type="InterPro" id="IPR002197">
    <property type="entry name" value="HTH_Fis"/>
</dbReference>
<dbReference type="FunFam" id="3.40.50.300:FF:000006">
    <property type="entry name" value="DNA-binding transcriptional regulator NtrC"/>
    <property type="match status" value="1"/>
</dbReference>
<dbReference type="InterPro" id="IPR011006">
    <property type="entry name" value="CheY-like_superfamily"/>
</dbReference>
<dbReference type="Pfam" id="PF00072">
    <property type="entry name" value="Response_reg"/>
    <property type="match status" value="1"/>
</dbReference>
<dbReference type="GO" id="GO:0000160">
    <property type="term" value="P:phosphorelay signal transduction system"/>
    <property type="evidence" value="ECO:0007669"/>
    <property type="project" value="InterPro"/>
</dbReference>
<dbReference type="Proteomes" id="UP000777784">
    <property type="component" value="Unassembled WGS sequence"/>
</dbReference>
<reference evidence="11" key="1">
    <citation type="submission" date="2021-05" db="EMBL/GenBank/DDBJ databases">
        <title>Energy efficiency and biological interactions define the core microbiome of deep oligotrophic groundwater.</title>
        <authorList>
            <person name="Mehrshad M."/>
            <person name="Lopez-Fernandez M."/>
            <person name="Bell E."/>
            <person name="Bernier-Latmani R."/>
            <person name="Bertilsson S."/>
            <person name="Dopson M."/>
        </authorList>
    </citation>
    <scope>NUCLEOTIDE SEQUENCE</scope>
    <source>
        <strain evidence="11">Modern_marine.mb.64</strain>
    </source>
</reference>
<comment type="caution">
    <text evidence="11">The sequence shown here is derived from an EMBL/GenBank/DDBJ whole genome shotgun (WGS) entry which is preliminary data.</text>
</comment>
<feature type="region of interest" description="Disordered" evidence="8">
    <location>
        <begin position="417"/>
        <end position="448"/>
    </location>
</feature>
<name>A0A948W2X9_UNCEI</name>
<dbReference type="SUPFAM" id="SSF46689">
    <property type="entry name" value="Homeodomain-like"/>
    <property type="match status" value="1"/>
</dbReference>
<evidence type="ECO:0000313" key="12">
    <source>
        <dbReference type="Proteomes" id="UP000777784"/>
    </source>
</evidence>
<dbReference type="Gene3D" id="1.10.10.60">
    <property type="entry name" value="Homeodomain-like"/>
    <property type="match status" value="1"/>
</dbReference>
<dbReference type="GO" id="GO:0005524">
    <property type="term" value="F:ATP binding"/>
    <property type="evidence" value="ECO:0007669"/>
    <property type="project" value="UniProtKB-KW"/>
</dbReference>
<dbReference type="SUPFAM" id="SSF52540">
    <property type="entry name" value="P-loop containing nucleoside triphosphate hydrolases"/>
    <property type="match status" value="1"/>
</dbReference>
<dbReference type="Pfam" id="PF25601">
    <property type="entry name" value="AAA_lid_14"/>
    <property type="match status" value="1"/>
</dbReference>
<evidence type="ECO:0000256" key="4">
    <source>
        <dbReference type="ARBA" id="ARBA00023125"/>
    </source>
</evidence>
<dbReference type="GO" id="GO:0043565">
    <property type="term" value="F:sequence-specific DNA binding"/>
    <property type="evidence" value="ECO:0007669"/>
    <property type="project" value="InterPro"/>
</dbReference>
<dbReference type="InterPro" id="IPR025943">
    <property type="entry name" value="Sigma_54_int_dom_ATP-bd_2"/>
</dbReference>
<dbReference type="PROSITE" id="PS00688">
    <property type="entry name" value="SIGMA54_INTERACT_3"/>
    <property type="match status" value="1"/>
</dbReference>
<dbReference type="Gene3D" id="3.40.50.300">
    <property type="entry name" value="P-loop containing nucleotide triphosphate hydrolases"/>
    <property type="match status" value="1"/>
</dbReference>
<dbReference type="SUPFAM" id="SSF52172">
    <property type="entry name" value="CheY-like"/>
    <property type="match status" value="1"/>
</dbReference>
<keyword evidence="4" id="KW-0238">DNA-binding</keyword>
<dbReference type="CDD" id="cd00009">
    <property type="entry name" value="AAA"/>
    <property type="match status" value="1"/>
</dbReference>
<evidence type="ECO:0000256" key="2">
    <source>
        <dbReference type="ARBA" id="ARBA00022840"/>
    </source>
</evidence>
<dbReference type="PANTHER" id="PTHR32071:SF113">
    <property type="entry name" value="ALGINATE BIOSYNTHESIS TRANSCRIPTIONAL REGULATORY PROTEIN ALGB"/>
    <property type="match status" value="1"/>
</dbReference>
<keyword evidence="2" id="KW-0067">ATP-binding</keyword>
<keyword evidence="5" id="KW-0010">Activator</keyword>
<feature type="compositionally biased region" description="Polar residues" evidence="8">
    <location>
        <begin position="434"/>
        <end position="448"/>
    </location>
</feature>
<keyword evidence="1" id="KW-0547">Nucleotide-binding</keyword>
<evidence type="ECO:0000256" key="5">
    <source>
        <dbReference type="ARBA" id="ARBA00023159"/>
    </source>
</evidence>
<feature type="domain" description="Sigma-54 factor interaction" evidence="9">
    <location>
        <begin position="144"/>
        <end position="374"/>
    </location>
</feature>
<gene>
    <name evidence="11" type="ORF">KJ970_06045</name>
</gene>
<evidence type="ECO:0000256" key="8">
    <source>
        <dbReference type="SAM" id="MobiDB-lite"/>
    </source>
</evidence>
<evidence type="ECO:0000256" key="1">
    <source>
        <dbReference type="ARBA" id="ARBA00022741"/>
    </source>
</evidence>
<dbReference type="InterPro" id="IPR025944">
    <property type="entry name" value="Sigma_54_int_dom_CS"/>
</dbReference>